<feature type="domain" description="ABC-three component systems C-terminal" evidence="1">
    <location>
        <begin position="313"/>
        <end position="433"/>
    </location>
</feature>
<keyword evidence="3" id="KW-1185">Reference proteome</keyword>
<dbReference type="RefSeq" id="WP_194104841.1">
    <property type="nucleotide sequence ID" value="NZ_JADFFM010000001.1"/>
</dbReference>
<name>A0ABR9XDV3_9SPHI</name>
<sequence length="439" mass="49896">MLENAPVGIGSELFYFLLKKDNFNIAITLSFSTINMSNPNNLHSADGSILGFLYQIQRALIWLSSSDSETLVGVEVDDDISVRLIDGADIKTIYEQAKHSQTSKIPYADSSIDLWKTLSIWVEAVTSGRIDVTKAIFSFLTNKQLPINRLVLKLSKATTASEENRKGKNAPIIALADQLKQKAGTLPKSLSSFGQIVQNCPTDKLVQIIDKIVVLDSTYEHSIHQEKTTLKNNLSLAEDIPFDYIYQGLFGFVSDCLITQWKNRQPGWISVKAFNNQYAELLATFKKKSFFEKAVDSLPVSSTDIAKNRGKTYVEQLKKIGCTEEEIIEAIHDFVRAASERSRFAQDAEIPKQKFDLYFDDLISHWTSISRPKFRFANAADFVKIGYEVYYFSLLHKGKLNNYEPEQGYTHKGTYHYLADETRLGWHPEWEKLKDKVKK</sequence>
<organism evidence="2 3">
    <name type="scientific">Mucilaginibacter boryungensis</name>
    <dbReference type="NCBI Taxonomy" id="768480"/>
    <lineage>
        <taxon>Bacteria</taxon>
        <taxon>Pseudomonadati</taxon>
        <taxon>Bacteroidota</taxon>
        <taxon>Sphingobacteriia</taxon>
        <taxon>Sphingobacteriales</taxon>
        <taxon>Sphingobacteriaceae</taxon>
        <taxon>Mucilaginibacter</taxon>
    </lineage>
</organism>
<protein>
    <recommendedName>
        <fullName evidence="1">ABC-three component systems C-terminal domain-containing protein</fullName>
    </recommendedName>
</protein>
<evidence type="ECO:0000313" key="3">
    <source>
        <dbReference type="Proteomes" id="UP000632774"/>
    </source>
</evidence>
<dbReference type="Pfam" id="PF20283">
    <property type="entry name" value="CTD7"/>
    <property type="match status" value="1"/>
</dbReference>
<accession>A0ABR9XDV3</accession>
<dbReference type="Proteomes" id="UP000632774">
    <property type="component" value="Unassembled WGS sequence"/>
</dbReference>
<proteinExistence type="predicted"/>
<reference evidence="2 3" key="1">
    <citation type="submission" date="2020-10" db="EMBL/GenBank/DDBJ databases">
        <title>Mucilaginibacter mali sp. nov., isolated from rhizosphere soil of apple orchard.</title>
        <authorList>
            <person name="Lee J.-S."/>
            <person name="Kim H.S."/>
            <person name="Kim J.-S."/>
        </authorList>
    </citation>
    <scope>NUCLEOTIDE SEQUENCE [LARGE SCALE GENOMIC DNA]</scope>
    <source>
        <strain evidence="2 3">KCTC 23157</strain>
    </source>
</reference>
<dbReference type="InterPro" id="IPR046913">
    <property type="entry name" value="ABC-3C_CTD7"/>
</dbReference>
<evidence type="ECO:0000313" key="2">
    <source>
        <dbReference type="EMBL" id="MBE9665431.1"/>
    </source>
</evidence>
<evidence type="ECO:0000259" key="1">
    <source>
        <dbReference type="Pfam" id="PF20283"/>
    </source>
</evidence>
<comment type="caution">
    <text evidence="2">The sequence shown here is derived from an EMBL/GenBank/DDBJ whole genome shotgun (WGS) entry which is preliminary data.</text>
</comment>
<dbReference type="EMBL" id="JADFFM010000001">
    <property type="protein sequence ID" value="MBE9665431.1"/>
    <property type="molecule type" value="Genomic_DNA"/>
</dbReference>
<gene>
    <name evidence="2" type="ORF">IRJ18_03595</name>
</gene>